<dbReference type="AlphaFoldDB" id="A0A8J2I834"/>
<evidence type="ECO:0000256" key="5">
    <source>
        <dbReference type="ARBA" id="ARBA00022833"/>
    </source>
</evidence>
<gene>
    <name evidence="12" type="ORF">ALTATR162_LOCUS9456</name>
</gene>
<dbReference type="PANTHER" id="PTHR47685">
    <property type="entry name" value="MAGNESIUM TRANSPORT PROTEIN CORA"/>
    <property type="match status" value="1"/>
</dbReference>
<keyword evidence="2 10" id="KW-0812">Transmembrane</keyword>
<dbReference type="InterPro" id="IPR050829">
    <property type="entry name" value="CorA_MIT"/>
</dbReference>
<feature type="domain" description="C3H1-type" evidence="11">
    <location>
        <begin position="377"/>
        <end position="404"/>
    </location>
</feature>
<dbReference type="InterPro" id="IPR045863">
    <property type="entry name" value="CorA_TM1_TM2"/>
</dbReference>
<organism evidence="12 13">
    <name type="scientific">Alternaria atra</name>
    <dbReference type="NCBI Taxonomy" id="119953"/>
    <lineage>
        <taxon>Eukaryota</taxon>
        <taxon>Fungi</taxon>
        <taxon>Dikarya</taxon>
        <taxon>Ascomycota</taxon>
        <taxon>Pezizomycotina</taxon>
        <taxon>Dothideomycetes</taxon>
        <taxon>Pleosporomycetidae</taxon>
        <taxon>Pleosporales</taxon>
        <taxon>Pleosporineae</taxon>
        <taxon>Pleosporaceae</taxon>
        <taxon>Alternaria</taxon>
        <taxon>Alternaria sect. Ulocladioides</taxon>
    </lineage>
</organism>
<feature type="compositionally biased region" description="Basic and acidic residues" evidence="9">
    <location>
        <begin position="540"/>
        <end position="559"/>
    </location>
</feature>
<evidence type="ECO:0000313" key="13">
    <source>
        <dbReference type="Proteomes" id="UP000676310"/>
    </source>
</evidence>
<evidence type="ECO:0000256" key="7">
    <source>
        <dbReference type="ARBA" id="ARBA00023136"/>
    </source>
</evidence>
<comment type="caution">
    <text evidence="12">The sequence shown here is derived from an EMBL/GenBank/DDBJ whole genome shotgun (WGS) entry which is preliminary data.</text>
</comment>
<dbReference type="InterPro" id="IPR036855">
    <property type="entry name" value="Znf_CCCH_sf"/>
</dbReference>
<dbReference type="GO" id="GO:0008270">
    <property type="term" value="F:zinc ion binding"/>
    <property type="evidence" value="ECO:0007669"/>
    <property type="project" value="UniProtKB-KW"/>
</dbReference>
<feature type="transmembrane region" description="Helical" evidence="10">
    <location>
        <begin position="462"/>
        <end position="483"/>
    </location>
</feature>
<dbReference type="SUPFAM" id="SSF144083">
    <property type="entry name" value="Magnesium transport protein CorA, transmembrane region"/>
    <property type="match status" value="1"/>
</dbReference>
<dbReference type="GO" id="GO:0016020">
    <property type="term" value="C:membrane"/>
    <property type="evidence" value="ECO:0007669"/>
    <property type="project" value="UniProtKB-SubCell"/>
</dbReference>
<evidence type="ECO:0000256" key="1">
    <source>
        <dbReference type="ARBA" id="ARBA00004141"/>
    </source>
</evidence>
<feature type="zinc finger region" description="C3H1-type" evidence="8">
    <location>
        <begin position="377"/>
        <end position="404"/>
    </location>
</feature>
<keyword evidence="13" id="KW-1185">Reference proteome</keyword>
<feature type="transmembrane region" description="Helical" evidence="10">
    <location>
        <begin position="503"/>
        <end position="524"/>
    </location>
</feature>
<evidence type="ECO:0000256" key="6">
    <source>
        <dbReference type="ARBA" id="ARBA00022989"/>
    </source>
</evidence>
<feature type="region of interest" description="Disordered" evidence="9">
    <location>
        <begin position="539"/>
        <end position="559"/>
    </location>
</feature>
<sequence length="559" mass="62650">MDPLDHSLSYKIEAAKDEFSAFVHTLKAGFVSGDEVKAQTIGISDTLPTIGKGIQWIHVPVNNLDWVNSCFEICGQPRMHAKITDWKVRPVFSRVSEAGSPAESTWPEHARHLEPSCTQGTYPYGASTAEPTWLPPLTVYLPYMSLMKYGDYQSYSHVSERPSYPRRTLDQFYYPALDSTSARDKDQTISKWSGAALEQGGRSSAANDSAIIMVDQFWCWVIDDKTIITSFPSGTNNGCPSGVKDLYQNIRIKLYDDPNPFESVSDMYSLLVEESTSYMFSHVNRSSLDIVEIYRWVTSKKAASQINYIQKFQQGYTNGGSDEGITEDLKLVLEIVDIIEELRMIQHLLRIQEDVIKSSYTALESPALESLTRSGFQKDSQLCKHFQKGFCRFGNKCNFQHVLKGPQKLTHVISEIASIIDDAEYTHTMLLNLLNIKSSVASLAEAISSAKEAQVATTQGRAVMLFTIITVIFLPLSFFTSYYGQNVKELTGDENNPSTWDLWRVATPITIVVIVVALLIALFITQPKKRRQKFLASIGRKSDNNENNKNKVGDAAESA</sequence>
<evidence type="ECO:0000313" key="12">
    <source>
        <dbReference type="EMBL" id="CAG5180830.1"/>
    </source>
</evidence>
<evidence type="ECO:0000256" key="4">
    <source>
        <dbReference type="ARBA" id="ARBA00022771"/>
    </source>
</evidence>
<evidence type="ECO:0000256" key="3">
    <source>
        <dbReference type="ARBA" id="ARBA00022723"/>
    </source>
</evidence>
<comment type="subcellular location">
    <subcellularLocation>
        <location evidence="1">Membrane</location>
        <topology evidence="1">Multi-pass membrane protein</topology>
    </subcellularLocation>
</comment>
<accession>A0A8J2I834</accession>
<evidence type="ECO:0000259" key="11">
    <source>
        <dbReference type="PROSITE" id="PS50103"/>
    </source>
</evidence>
<dbReference type="RefSeq" id="XP_043173025.1">
    <property type="nucleotide sequence ID" value="XM_043317090.1"/>
</dbReference>
<evidence type="ECO:0000256" key="8">
    <source>
        <dbReference type="PROSITE-ProRule" id="PRU00723"/>
    </source>
</evidence>
<evidence type="ECO:0000256" key="2">
    <source>
        <dbReference type="ARBA" id="ARBA00022692"/>
    </source>
</evidence>
<reference evidence="12" key="1">
    <citation type="submission" date="2021-05" db="EMBL/GenBank/DDBJ databases">
        <authorList>
            <person name="Stam R."/>
        </authorList>
    </citation>
    <scope>NUCLEOTIDE SEQUENCE</scope>
    <source>
        <strain evidence="12">CS162</strain>
    </source>
</reference>
<dbReference type="InterPro" id="IPR002523">
    <property type="entry name" value="MgTranspt_CorA/ZnTranspt_ZntB"/>
</dbReference>
<dbReference type="Gene3D" id="1.20.58.340">
    <property type="entry name" value="Magnesium transport protein CorA, transmembrane region"/>
    <property type="match status" value="1"/>
</dbReference>
<name>A0A8J2I834_9PLEO</name>
<dbReference type="SUPFAM" id="SSF90229">
    <property type="entry name" value="CCCH zinc finger"/>
    <property type="match status" value="1"/>
</dbReference>
<dbReference type="GeneID" id="67021679"/>
<protein>
    <recommendedName>
        <fullName evidence="11">C3H1-type domain-containing protein</fullName>
    </recommendedName>
</protein>
<proteinExistence type="predicted"/>
<dbReference type="InterPro" id="IPR041367">
    <property type="entry name" value="Znf-CCCH_4"/>
</dbReference>
<keyword evidence="6 10" id="KW-1133">Transmembrane helix</keyword>
<evidence type="ECO:0000256" key="10">
    <source>
        <dbReference type="SAM" id="Phobius"/>
    </source>
</evidence>
<dbReference type="Pfam" id="PF01544">
    <property type="entry name" value="CorA"/>
    <property type="match status" value="1"/>
</dbReference>
<dbReference type="InterPro" id="IPR000571">
    <property type="entry name" value="Znf_CCCH"/>
</dbReference>
<dbReference type="EMBL" id="CAJRGZ010000025">
    <property type="protein sequence ID" value="CAG5180830.1"/>
    <property type="molecule type" value="Genomic_DNA"/>
</dbReference>
<dbReference type="GO" id="GO:0046873">
    <property type="term" value="F:metal ion transmembrane transporter activity"/>
    <property type="evidence" value="ECO:0007669"/>
    <property type="project" value="InterPro"/>
</dbReference>
<dbReference type="Proteomes" id="UP000676310">
    <property type="component" value="Unassembled WGS sequence"/>
</dbReference>
<evidence type="ECO:0000256" key="9">
    <source>
        <dbReference type="SAM" id="MobiDB-lite"/>
    </source>
</evidence>
<dbReference type="SMART" id="SM00356">
    <property type="entry name" value="ZnF_C3H1"/>
    <property type="match status" value="1"/>
</dbReference>
<dbReference type="Gene3D" id="4.10.1000.10">
    <property type="entry name" value="Zinc finger, CCCH-type"/>
    <property type="match status" value="1"/>
</dbReference>
<dbReference type="PROSITE" id="PS50103">
    <property type="entry name" value="ZF_C3H1"/>
    <property type="match status" value="1"/>
</dbReference>
<keyword evidence="4 8" id="KW-0863">Zinc-finger</keyword>
<keyword evidence="7 10" id="KW-0472">Membrane</keyword>
<keyword evidence="5 8" id="KW-0862">Zinc</keyword>
<keyword evidence="3 8" id="KW-0479">Metal-binding</keyword>
<dbReference type="Pfam" id="PF18044">
    <property type="entry name" value="zf-CCCH_4"/>
    <property type="match status" value="1"/>
</dbReference>
<dbReference type="PANTHER" id="PTHR47685:SF1">
    <property type="entry name" value="MAGNESIUM TRANSPORT PROTEIN CORA"/>
    <property type="match status" value="1"/>
</dbReference>
<dbReference type="OrthoDB" id="5396681at2759"/>